<sequence length="388" mass="44803">MSKSPKKSLLSLPLKVILTEEGASYFIQNKKKLSRMRLADNIEEYGVSLNNFSPQTIQHMILVGYISKLEISVPEFASCRQDVLDLSKLIVFSLLYKQFDRAVFSSLIETECVRKHNRTNPSQLIDKRDSVSDQQINFFLRGKDNVVAEAKKALLEPLWCSFVNGKELTIEEQNICMLMTEKFLTRMSRINWYIVIKFFKEKGGEEIVNCIHGLLKDYVEKSKVAEYISVMVMELALNSETANMKKEVKRIYRTHPDPESLIFDPEVRKKVIAEMEKLHDVVSISWRLGGGSSSIGKQGRLQITLYSREDEFQEVKESIETKRSADLRKRSLIDFYKELPEGDEGVDLGLYYLSYLDEECKKINVKFESLVNQYSASDLMVITLVFNF</sequence>
<comment type="caution">
    <text evidence="1">The sequence shown here is derived from an EMBL/GenBank/DDBJ whole genome shotgun (WGS) entry which is preliminary data.</text>
</comment>
<dbReference type="InterPro" id="IPR058397">
    <property type="entry name" value="DUF8084"/>
</dbReference>
<proteinExistence type="predicted"/>
<reference evidence="1" key="2">
    <citation type="submission" date="2021-04" db="EMBL/GenBank/DDBJ databases">
        <authorList>
            <person name="Gilroy R."/>
        </authorList>
    </citation>
    <scope>NUCLEOTIDE SEQUENCE</scope>
    <source>
        <strain evidence="1">Gambia15-2214</strain>
    </source>
</reference>
<accession>A0A9E2L4A5</accession>
<evidence type="ECO:0000313" key="2">
    <source>
        <dbReference type="Proteomes" id="UP000823914"/>
    </source>
</evidence>
<organism evidence="1 2">
    <name type="scientific">Candidatus Treponema excrementipullorum</name>
    <dbReference type="NCBI Taxonomy" id="2838768"/>
    <lineage>
        <taxon>Bacteria</taxon>
        <taxon>Pseudomonadati</taxon>
        <taxon>Spirochaetota</taxon>
        <taxon>Spirochaetia</taxon>
        <taxon>Spirochaetales</taxon>
        <taxon>Treponemataceae</taxon>
        <taxon>Treponema</taxon>
    </lineage>
</organism>
<gene>
    <name evidence="1" type="ORF">IAA16_07490</name>
</gene>
<name>A0A9E2L4A5_9SPIR</name>
<dbReference type="Proteomes" id="UP000823914">
    <property type="component" value="Unassembled WGS sequence"/>
</dbReference>
<reference evidence="1" key="1">
    <citation type="journal article" date="2021" name="PeerJ">
        <title>Extensive microbial diversity within the chicken gut microbiome revealed by metagenomics and culture.</title>
        <authorList>
            <person name="Gilroy R."/>
            <person name="Ravi A."/>
            <person name="Getino M."/>
            <person name="Pursley I."/>
            <person name="Horton D.L."/>
            <person name="Alikhan N.F."/>
            <person name="Baker D."/>
            <person name="Gharbi K."/>
            <person name="Hall N."/>
            <person name="Watson M."/>
            <person name="Adriaenssens E.M."/>
            <person name="Foster-Nyarko E."/>
            <person name="Jarju S."/>
            <person name="Secka A."/>
            <person name="Antonio M."/>
            <person name="Oren A."/>
            <person name="Chaudhuri R.R."/>
            <person name="La Ragione R."/>
            <person name="Hildebrand F."/>
            <person name="Pallen M.J."/>
        </authorList>
    </citation>
    <scope>NUCLEOTIDE SEQUENCE</scope>
    <source>
        <strain evidence="1">Gambia15-2214</strain>
    </source>
</reference>
<protein>
    <submittedName>
        <fullName evidence="1">Uncharacterized protein</fullName>
    </submittedName>
</protein>
<dbReference type="Pfam" id="PF26329">
    <property type="entry name" value="DUF8084"/>
    <property type="match status" value="1"/>
</dbReference>
<evidence type="ECO:0000313" key="1">
    <source>
        <dbReference type="EMBL" id="MBU3850391.1"/>
    </source>
</evidence>
<dbReference type="EMBL" id="JAHLFV010000176">
    <property type="protein sequence ID" value="MBU3850391.1"/>
    <property type="molecule type" value="Genomic_DNA"/>
</dbReference>
<dbReference type="AlphaFoldDB" id="A0A9E2L4A5"/>